<keyword evidence="3" id="KW-1185">Reference proteome</keyword>
<keyword evidence="1" id="KW-0472">Membrane</keyword>
<feature type="transmembrane region" description="Helical" evidence="1">
    <location>
        <begin position="71"/>
        <end position="93"/>
    </location>
</feature>
<keyword evidence="1" id="KW-1133">Transmembrane helix</keyword>
<dbReference type="EMBL" id="BJHW01000001">
    <property type="protein sequence ID" value="GDY54063.1"/>
    <property type="molecule type" value="Genomic_DNA"/>
</dbReference>
<keyword evidence="1" id="KW-0812">Transmembrane</keyword>
<accession>A0A4D4L7R8</accession>
<evidence type="ECO:0008006" key="4">
    <source>
        <dbReference type="Google" id="ProtNLM"/>
    </source>
</evidence>
<dbReference type="AlphaFoldDB" id="A0A4D4L7R8"/>
<evidence type="ECO:0000256" key="1">
    <source>
        <dbReference type="SAM" id="Phobius"/>
    </source>
</evidence>
<sequence length="133" mass="13244">MGLGMLLMAVSIAMVLLALVDSVPAWIVAVAWVIGGYGMGLTISSGSVLLLKLSRPEDAGSNSASLQVSDALGNITLVGLSGVLFVTFGGGEIAATGTAATHQPAAFGAVYVAMAAVALVGAWVTTRLRPVTA</sequence>
<name>A0A4D4L7R8_STRVO</name>
<reference evidence="2 3" key="1">
    <citation type="journal article" date="2020" name="Int. J. Syst. Evol. Microbiol.">
        <title>Reclassification of Streptomyces castelarensis and Streptomyces sporoclivatus as later heterotypic synonyms of Streptomyces antimycoticus.</title>
        <authorList>
            <person name="Komaki H."/>
            <person name="Tamura T."/>
        </authorList>
    </citation>
    <scope>NUCLEOTIDE SEQUENCE [LARGE SCALE GENOMIC DNA]</scope>
    <source>
        <strain evidence="2 3">NBRC 13459</strain>
    </source>
</reference>
<feature type="transmembrane region" description="Helical" evidence="1">
    <location>
        <begin position="32"/>
        <end position="51"/>
    </location>
</feature>
<feature type="transmembrane region" description="Helical" evidence="1">
    <location>
        <begin position="105"/>
        <end position="124"/>
    </location>
</feature>
<dbReference type="Proteomes" id="UP000301309">
    <property type="component" value="Unassembled WGS sequence"/>
</dbReference>
<protein>
    <recommendedName>
        <fullName evidence="4">Major facilitator superfamily (MFS) profile domain-containing protein</fullName>
    </recommendedName>
</protein>
<evidence type="ECO:0000313" key="3">
    <source>
        <dbReference type="Proteomes" id="UP000301309"/>
    </source>
</evidence>
<proteinExistence type="predicted"/>
<organism evidence="2 3">
    <name type="scientific">Streptomyces violaceusniger</name>
    <dbReference type="NCBI Taxonomy" id="68280"/>
    <lineage>
        <taxon>Bacteria</taxon>
        <taxon>Bacillati</taxon>
        <taxon>Actinomycetota</taxon>
        <taxon>Actinomycetes</taxon>
        <taxon>Kitasatosporales</taxon>
        <taxon>Streptomycetaceae</taxon>
        <taxon>Streptomyces</taxon>
        <taxon>Streptomyces violaceusniger group</taxon>
    </lineage>
</organism>
<dbReference type="InterPro" id="IPR036259">
    <property type="entry name" value="MFS_trans_sf"/>
</dbReference>
<evidence type="ECO:0000313" key="2">
    <source>
        <dbReference type="EMBL" id="GDY54063.1"/>
    </source>
</evidence>
<dbReference type="SUPFAM" id="SSF103473">
    <property type="entry name" value="MFS general substrate transporter"/>
    <property type="match status" value="1"/>
</dbReference>
<comment type="caution">
    <text evidence="2">The sequence shown here is derived from an EMBL/GenBank/DDBJ whole genome shotgun (WGS) entry which is preliminary data.</text>
</comment>
<gene>
    <name evidence="2" type="ORF">SVIO_046860</name>
</gene>